<evidence type="ECO:0000256" key="1">
    <source>
        <dbReference type="SAM" id="MobiDB-lite"/>
    </source>
</evidence>
<dbReference type="GO" id="GO:0006897">
    <property type="term" value="P:endocytosis"/>
    <property type="evidence" value="ECO:0007669"/>
    <property type="project" value="TreeGrafter"/>
</dbReference>
<gene>
    <name evidence="3" type="ORF">SCHCODRAFT_68583</name>
</gene>
<dbReference type="OMA" id="ERMCEII"/>
<dbReference type="PANTHER" id="PTHR13357">
    <property type="entry name" value="SH3 ADAPTER PROTEIN SPIN90 NCK INTERACTING PROTEIN WITH SH3 DOMAIN"/>
    <property type="match status" value="1"/>
</dbReference>
<dbReference type="HOGENOM" id="CLU_017272_1_0_1"/>
<feature type="compositionally biased region" description="Basic residues" evidence="1">
    <location>
        <begin position="577"/>
        <end position="592"/>
    </location>
</feature>
<dbReference type="PANTHER" id="PTHR13357:SF1">
    <property type="entry name" value="NCK-INTERACTING PROTEIN WITH SH3 DOMAIN"/>
    <property type="match status" value="1"/>
</dbReference>
<dbReference type="GO" id="GO:0051666">
    <property type="term" value="P:actin cortical patch localization"/>
    <property type="evidence" value="ECO:0007669"/>
    <property type="project" value="TreeGrafter"/>
</dbReference>
<dbReference type="GO" id="GO:0071933">
    <property type="term" value="F:Arp2/3 complex binding"/>
    <property type="evidence" value="ECO:0007669"/>
    <property type="project" value="TreeGrafter"/>
</dbReference>
<dbReference type="GO" id="GO:0000147">
    <property type="term" value="P:actin cortical patch assembly"/>
    <property type="evidence" value="ECO:0007669"/>
    <property type="project" value="TreeGrafter"/>
</dbReference>
<dbReference type="FunCoup" id="D8Q7Z2">
    <property type="interactions" value="12"/>
</dbReference>
<feature type="region of interest" description="Disordered" evidence="1">
    <location>
        <begin position="258"/>
        <end position="289"/>
    </location>
</feature>
<organism evidence="4">
    <name type="scientific">Schizophyllum commune (strain H4-8 / FGSC 9210)</name>
    <name type="common">Split gill fungus</name>
    <dbReference type="NCBI Taxonomy" id="578458"/>
    <lineage>
        <taxon>Eukaryota</taxon>
        <taxon>Fungi</taxon>
        <taxon>Dikarya</taxon>
        <taxon>Basidiomycota</taxon>
        <taxon>Agaricomycotina</taxon>
        <taxon>Agaricomycetes</taxon>
        <taxon>Agaricomycetidae</taxon>
        <taxon>Agaricales</taxon>
        <taxon>Schizophyllaceae</taxon>
        <taxon>Schizophyllum</taxon>
    </lineage>
</organism>
<dbReference type="InParanoid" id="D8Q7Z2"/>
<reference evidence="3 4" key="1">
    <citation type="journal article" date="2010" name="Nat. Biotechnol.">
        <title>Genome sequence of the model mushroom Schizophyllum commune.</title>
        <authorList>
            <person name="Ohm R.A."/>
            <person name="de Jong J.F."/>
            <person name="Lugones L.G."/>
            <person name="Aerts A."/>
            <person name="Kothe E."/>
            <person name="Stajich J.E."/>
            <person name="de Vries R.P."/>
            <person name="Record E."/>
            <person name="Levasseur A."/>
            <person name="Baker S.E."/>
            <person name="Bartholomew K.A."/>
            <person name="Coutinho P.M."/>
            <person name="Erdmann S."/>
            <person name="Fowler T.J."/>
            <person name="Gathman A.C."/>
            <person name="Lombard V."/>
            <person name="Henrissat B."/>
            <person name="Knabe N."/>
            <person name="Kuees U."/>
            <person name="Lilly W.W."/>
            <person name="Lindquist E."/>
            <person name="Lucas S."/>
            <person name="Magnuson J.K."/>
            <person name="Piumi F."/>
            <person name="Raudaskoski M."/>
            <person name="Salamov A."/>
            <person name="Schmutz J."/>
            <person name="Schwarze F.W.M.R."/>
            <person name="vanKuyk P.A."/>
            <person name="Horton J.S."/>
            <person name="Grigoriev I.V."/>
            <person name="Woesten H.A.B."/>
        </authorList>
    </citation>
    <scope>NUCLEOTIDE SEQUENCE [LARGE SCALE GENOMIC DNA]</scope>
    <source>
        <strain evidence="4">H4-8 / FGSC 9210</strain>
    </source>
</reference>
<dbReference type="GO" id="GO:0030479">
    <property type="term" value="C:actin cortical patch"/>
    <property type="evidence" value="ECO:0007669"/>
    <property type="project" value="TreeGrafter"/>
</dbReference>
<evidence type="ECO:0000259" key="2">
    <source>
        <dbReference type="Pfam" id="PF09431"/>
    </source>
</evidence>
<feature type="domain" description="SPIN90/Ldb17 leucine-rich" evidence="2">
    <location>
        <begin position="233"/>
        <end position="408"/>
    </location>
</feature>
<dbReference type="InterPro" id="IPR030125">
    <property type="entry name" value="SPIN90/Ldb17"/>
</dbReference>
<dbReference type="AlphaFoldDB" id="D8Q7Z2"/>
<feature type="region of interest" description="Disordered" evidence="1">
    <location>
        <begin position="517"/>
        <end position="543"/>
    </location>
</feature>
<proteinExistence type="predicted"/>
<name>D8Q7Z2_SCHCM</name>
<sequence length="621" mass="69108">MSVPTIAMEDDLGIVYVVENAQQFWSELQDVLHFPKDMIPTLSQLDLALKRSLALCAAYHEQYLQTPMQIEHACDLILDSELFTFHSERMCDILMSDIQSTTDPHMQLIFYFLLLHYGRRTRHATGTRAEFFRNQKKWQPVIPLLMDHIQVDIEEDAFDIDEDADFDQSSASGSSAVGGVPVPIEAKLRSLSVKLLYEVCRVQRLSLSDLRIFPSAFIDFLFDLVEQTRDMRNDAFNYSIIKLIVALNEQFMVASLQASHSPSPAGSPAPDQEHHRKSNHRLSNDPEGKNQNRVLSVLMRRLGTSKTFGENVIFMLNRSKRTPEDLTTQLLLLKILYLLFTTKGTEDFFYTNDLFVLVDVFLRELGDLMDVDETDATHGSLRHTYLRVLHPLLTKTELREVPYKRAQLAYLLESIVNSDGRGATKEVGPTTRRLAERCLGGEWASGLRTQRKKAASDFGPHAAVSPTTELTRPTPPRLTSKSVENLSSTMAGITIAPPPPLPTPSSAFFLSSASSQSVPARSDRSHAHRYQQAAPHSSISIPSGLKGIERATLSPMSISSASSVADSDASASTVERPHRRAAPAPPKKRRKPPAIPANAGLERTSSGAYVQPIKPGLKSAH</sequence>
<dbReference type="VEuPathDB" id="FungiDB:SCHCODRAFT_02314501"/>
<evidence type="ECO:0000313" key="3">
    <source>
        <dbReference type="EMBL" id="EFI96514.1"/>
    </source>
</evidence>
<dbReference type="eggNOG" id="KOG4035">
    <property type="taxonomic scope" value="Eukaryota"/>
</dbReference>
<evidence type="ECO:0000313" key="4">
    <source>
        <dbReference type="Proteomes" id="UP000007431"/>
    </source>
</evidence>
<dbReference type="Proteomes" id="UP000007431">
    <property type="component" value="Unassembled WGS sequence"/>
</dbReference>
<dbReference type="InterPro" id="IPR018556">
    <property type="entry name" value="SPIN90/Ldb17_LRD"/>
</dbReference>
<keyword evidence="4" id="KW-1185">Reference proteome</keyword>
<protein>
    <recommendedName>
        <fullName evidence="2">SPIN90/Ldb17 leucine-rich domain-containing protein</fullName>
    </recommendedName>
</protein>
<feature type="region of interest" description="Disordered" evidence="1">
    <location>
        <begin position="456"/>
        <end position="481"/>
    </location>
</feature>
<dbReference type="EMBL" id="GL377307">
    <property type="protein sequence ID" value="EFI96514.1"/>
    <property type="molecule type" value="Genomic_DNA"/>
</dbReference>
<feature type="region of interest" description="Disordered" evidence="1">
    <location>
        <begin position="562"/>
        <end position="621"/>
    </location>
</feature>
<feature type="compositionally biased region" description="Low complexity" evidence="1">
    <location>
        <begin position="258"/>
        <end position="270"/>
    </location>
</feature>
<dbReference type="Pfam" id="PF09431">
    <property type="entry name" value="SPIN90_LRD"/>
    <property type="match status" value="1"/>
</dbReference>
<feature type="compositionally biased region" description="Low complexity" evidence="1">
    <location>
        <begin position="562"/>
        <end position="572"/>
    </location>
</feature>
<accession>D8Q7Z2</accession>
<dbReference type="STRING" id="578458.D8Q7Z2"/>